<name>A0AAN5CSL8_9BILA</name>
<evidence type="ECO:0000313" key="2">
    <source>
        <dbReference type="Proteomes" id="UP001328107"/>
    </source>
</evidence>
<dbReference type="EMBL" id="BTRK01000004">
    <property type="protein sequence ID" value="GMR49998.1"/>
    <property type="molecule type" value="Genomic_DNA"/>
</dbReference>
<reference evidence="2" key="1">
    <citation type="submission" date="2022-10" db="EMBL/GenBank/DDBJ databases">
        <title>Genome assembly of Pristionchus species.</title>
        <authorList>
            <person name="Yoshida K."/>
            <person name="Sommer R.J."/>
        </authorList>
    </citation>
    <scope>NUCLEOTIDE SEQUENCE [LARGE SCALE GENOMIC DNA]</scope>
    <source>
        <strain evidence="2">RS5460</strain>
    </source>
</reference>
<keyword evidence="2" id="KW-1185">Reference proteome</keyword>
<protein>
    <submittedName>
        <fullName evidence="1">Uncharacterized protein</fullName>
    </submittedName>
</protein>
<evidence type="ECO:0000313" key="1">
    <source>
        <dbReference type="EMBL" id="GMR49998.1"/>
    </source>
</evidence>
<dbReference type="AlphaFoldDB" id="A0AAN5CSL8"/>
<organism evidence="1 2">
    <name type="scientific">Pristionchus mayeri</name>
    <dbReference type="NCBI Taxonomy" id="1317129"/>
    <lineage>
        <taxon>Eukaryota</taxon>
        <taxon>Metazoa</taxon>
        <taxon>Ecdysozoa</taxon>
        <taxon>Nematoda</taxon>
        <taxon>Chromadorea</taxon>
        <taxon>Rhabditida</taxon>
        <taxon>Rhabditina</taxon>
        <taxon>Diplogasteromorpha</taxon>
        <taxon>Diplogasteroidea</taxon>
        <taxon>Neodiplogasteridae</taxon>
        <taxon>Pristionchus</taxon>
    </lineage>
</organism>
<feature type="non-terminal residue" evidence="1">
    <location>
        <position position="1"/>
    </location>
</feature>
<proteinExistence type="predicted"/>
<comment type="caution">
    <text evidence="1">The sequence shown here is derived from an EMBL/GenBank/DDBJ whole genome shotgun (WGS) entry which is preliminary data.</text>
</comment>
<feature type="non-terminal residue" evidence="1">
    <location>
        <position position="74"/>
    </location>
</feature>
<accession>A0AAN5CSL8</accession>
<gene>
    <name evidence="1" type="ORF">PMAYCL1PPCAC_20193</name>
</gene>
<sequence>LIVLFALLALTYASPRDRRQVLFSPPAAAPAIVGAQQTPGGHVTGVSASIRIHASPVIRTPIFAAAAAVPVAPT</sequence>
<dbReference type="Proteomes" id="UP001328107">
    <property type="component" value="Unassembled WGS sequence"/>
</dbReference>